<dbReference type="Gene3D" id="3.40.50.1820">
    <property type="entry name" value="alpha/beta hydrolase"/>
    <property type="match status" value="1"/>
</dbReference>
<comment type="similarity">
    <text evidence="1">Belongs to the type-B carboxylesterase/lipase family.</text>
</comment>
<keyword evidence="2" id="KW-0325">Glycoprotein</keyword>
<dbReference type="InterPro" id="IPR051093">
    <property type="entry name" value="Neuroligin/BSAL"/>
</dbReference>
<accession>A0A7R9LL10</accession>
<feature type="non-terminal residue" evidence="5">
    <location>
        <position position="173"/>
    </location>
</feature>
<dbReference type="EMBL" id="OC884224">
    <property type="protein sequence ID" value="CAD7643644.1"/>
    <property type="molecule type" value="Genomic_DNA"/>
</dbReference>
<dbReference type="InterPro" id="IPR002018">
    <property type="entry name" value="CarbesteraseB"/>
</dbReference>
<dbReference type="AlphaFoldDB" id="A0A7R9LL10"/>
<dbReference type="Pfam" id="PF00135">
    <property type="entry name" value="COesterase"/>
    <property type="match status" value="1"/>
</dbReference>
<gene>
    <name evidence="5" type="ORF">OSB1V03_LOCUS19691</name>
</gene>
<evidence type="ECO:0000313" key="6">
    <source>
        <dbReference type="Proteomes" id="UP000759131"/>
    </source>
</evidence>
<protein>
    <recommendedName>
        <fullName evidence="4">Carboxylesterase type B domain-containing protein</fullName>
    </recommendedName>
</protein>
<evidence type="ECO:0000256" key="1">
    <source>
        <dbReference type="ARBA" id="ARBA00005964"/>
    </source>
</evidence>
<dbReference type="Proteomes" id="UP000759131">
    <property type="component" value="Unassembled WGS sequence"/>
</dbReference>
<dbReference type="PANTHER" id="PTHR43903">
    <property type="entry name" value="NEUROLIGIN"/>
    <property type="match status" value="1"/>
</dbReference>
<dbReference type="SUPFAM" id="SSF53474">
    <property type="entry name" value="alpha/beta-Hydrolases"/>
    <property type="match status" value="1"/>
</dbReference>
<dbReference type="OrthoDB" id="6513360at2759"/>
<dbReference type="EMBL" id="CAJPIZ010029649">
    <property type="protein sequence ID" value="CAG2119744.1"/>
    <property type="molecule type" value="Genomic_DNA"/>
</dbReference>
<dbReference type="InterPro" id="IPR029058">
    <property type="entry name" value="AB_hydrolase_fold"/>
</dbReference>
<evidence type="ECO:0000313" key="5">
    <source>
        <dbReference type="EMBL" id="CAD7643644.1"/>
    </source>
</evidence>
<name>A0A7R9LL10_9ACAR</name>
<reference evidence="5" key="1">
    <citation type="submission" date="2020-11" db="EMBL/GenBank/DDBJ databases">
        <authorList>
            <person name="Tran Van P."/>
        </authorList>
    </citation>
    <scope>NUCLEOTIDE SEQUENCE</scope>
</reference>
<evidence type="ECO:0000256" key="2">
    <source>
        <dbReference type="ARBA" id="ARBA00023180"/>
    </source>
</evidence>
<feature type="region of interest" description="Disordered" evidence="3">
    <location>
        <begin position="81"/>
        <end position="116"/>
    </location>
</feature>
<evidence type="ECO:0000259" key="4">
    <source>
        <dbReference type="Pfam" id="PF00135"/>
    </source>
</evidence>
<proteinExistence type="inferred from homology"/>
<keyword evidence="6" id="KW-1185">Reference proteome</keyword>
<feature type="compositionally biased region" description="Low complexity" evidence="3">
    <location>
        <begin position="85"/>
        <end position="116"/>
    </location>
</feature>
<evidence type="ECO:0000256" key="3">
    <source>
        <dbReference type="SAM" id="MobiDB-lite"/>
    </source>
</evidence>
<feature type="domain" description="Carboxylesterase type B" evidence="4">
    <location>
        <begin position="1"/>
        <end position="88"/>
    </location>
</feature>
<organism evidence="5">
    <name type="scientific">Medioppia subpectinata</name>
    <dbReference type="NCBI Taxonomy" id="1979941"/>
    <lineage>
        <taxon>Eukaryota</taxon>
        <taxon>Metazoa</taxon>
        <taxon>Ecdysozoa</taxon>
        <taxon>Arthropoda</taxon>
        <taxon>Chelicerata</taxon>
        <taxon>Arachnida</taxon>
        <taxon>Acari</taxon>
        <taxon>Acariformes</taxon>
        <taxon>Sarcoptiformes</taxon>
        <taxon>Oribatida</taxon>
        <taxon>Brachypylina</taxon>
        <taxon>Oppioidea</taxon>
        <taxon>Oppiidae</taxon>
        <taxon>Medioppia</taxon>
    </lineage>
</organism>
<sequence length="173" mass="18937">MSGSALEPASIARDADTYARHLAKTINCPNFDNVVMVDCLRQKSVEDILRVDLMTPQHLTAFGPIVDGIVVPLEPRQLMLRRTGGETSSSSSTSGSGSSGSGSSSSSTPSQSSQQTFLLNSMASQRTVDLMFGVTRVETPFIFSGQEERHGIDLSRRERILRTLVRNLFDYHQ</sequence>